<dbReference type="Gene3D" id="2.60.120.200">
    <property type="match status" value="3"/>
</dbReference>
<feature type="disulfide bond" evidence="10">
    <location>
        <begin position="554"/>
        <end position="563"/>
    </location>
</feature>
<evidence type="ECO:0000259" key="15">
    <source>
        <dbReference type="PROSITE" id="PS51115"/>
    </source>
</evidence>
<dbReference type="CDD" id="cd00055">
    <property type="entry name" value="EGF_Lam"/>
    <property type="match status" value="12"/>
</dbReference>
<dbReference type="InterPro" id="IPR000742">
    <property type="entry name" value="EGF"/>
</dbReference>
<feature type="domain" description="Laminin EGF-like" evidence="14">
    <location>
        <begin position="418"/>
        <end position="461"/>
    </location>
</feature>
<dbReference type="GO" id="GO:0007411">
    <property type="term" value="P:axon guidance"/>
    <property type="evidence" value="ECO:0007669"/>
    <property type="project" value="TreeGrafter"/>
</dbReference>
<feature type="disulfide bond" evidence="10">
    <location>
        <begin position="1207"/>
        <end position="1216"/>
    </location>
</feature>
<dbReference type="PROSITE" id="PS50025">
    <property type="entry name" value="LAM_G_DOMAIN"/>
    <property type="match status" value="1"/>
</dbReference>
<dbReference type="Pfam" id="PF00052">
    <property type="entry name" value="Laminin_B"/>
    <property type="match status" value="1"/>
</dbReference>
<feature type="disulfide bond" evidence="10">
    <location>
        <begin position="437"/>
        <end position="446"/>
    </location>
</feature>
<keyword evidence="6" id="KW-0084">Basement membrane</keyword>
<keyword evidence="18" id="KW-1185">Reference proteome</keyword>
<dbReference type="PANTHER" id="PTHR10574:SF406">
    <property type="entry name" value="LAMININ SUBUNIT ALPHA 5"/>
    <property type="match status" value="1"/>
</dbReference>
<dbReference type="PRINTS" id="PR00011">
    <property type="entry name" value="EGFLAMININ"/>
</dbReference>
<dbReference type="FunFam" id="2.10.25.10:FF:000407">
    <property type="entry name" value="Laminin subunit alpha-3"/>
    <property type="match status" value="1"/>
</dbReference>
<evidence type="ECO:0000256" key="1">
    <source>
        <dbReference type="ARBA" id="ARBA00004302"/>
    </source>
</evidence>
<evidence type="ECO:0000256" key="9">
    <source>
        <dbReference type="ARBA" id="ARBA00023292"/>
    </source>
</evidence>
<dbReference type="GO" id="GO:0006950">
    <property type="term" value="P:response to stress"/>
    <property type="evidence" value="ECO:0007669"/>
    <property type="project" value="UniProtKB-ARBA"/>
</dbReference>
<dbReference type="SMART" id="SM00281">
    <property type="entry name" value="LamB"/>
    <property type="match status" value="1"/>
</dbReference>
<dbReference type="Gene3D" id="2.170.300.10">
    <property type="entry name" value="Tie2 ligand-binding domain superfamily"/>
    <property type="match status" value="1"/>
</dbReference>
<evidence type="ECO:0000256" key="5">
    <source>
        <dbReference type="ARBA" id="ARBA00022737"/>
    </source>
</evidence>
<name>A0A4W5P092_9TELE</name>
<evidence type="ECO:0000256" key="7">
    <source>
        <dbReference type="ARBA" id="ARBA00023157"/>
    </source>
</evidence>
<reference evidence="18" key="1">
    <citation type="submission" date="2018-06" db="EMBL/GenBank/DDBJ databases">
        <title>Genome assembly of Danube salmon.</title>
        <authorList>
            <person name="Macqueen D.J."/>
            <person name="Gundappa M.K."/>
        </authorList>
    </citation>
    <scope>NUCLEOTIDE SEQUENCE [LARGE SCALE GENOMIC DNA]</scope>
</reference>
<dbReference type="GO" id="GO:0005201">
    <property type="term" value="F:extracellular matrix structural constituent"/>
    <property type="evidence" value="ECO:0007669"/>
    <property type="project" value="TreeGrafter"/>
</dbReference>
<evidence type="ECO:0000256" key="6">
    <source>
        <dbReference type="ARBA" id="ARBA00022869"/>
    </source>
</evidence>
<dbReference type="InterPro" id="IPR013320">
    <property type="entry name" value="ConA-like_dom_sf"/>
</dbReference>
<organism evidence="17 18">
    <name type="scientific">Hucho hucho</name>
    <name type="common">huchen</name>
    <dbReference type="NCBI Taxonomy" id="62062"/>
    <lineage>
        <taxon>Eukaryota</taxon>
        <taxon>Metazoa</taxon>
        <taxon>Chordata</taxon>
        <taxon>Craniata</taxon>
        <taxon>Vertebrata</taxon>
        <taxon>Euteleostomi</taxon>
        <taxon>Actinopterygii</taxon>
        <taxon>Neopterygii</taxon>
        <taxon>Teleostei</taxon>
        <taxon>Protacanthopterygii</taxon>
        <taxon>Salmoniformes</taxon>
        <taxon>Salmonidae</taxon>
        <taxon>Salmoninae</taxon>
        <taxon>Hucho</taxon>
    </lineage>
</organism>
<keyword evidence="2" id="KW-0964">Secreted</keyword>
<feature type="disulfide bond" evidence="10">
    <location>
        <begin position="1161"/>
        <end position="1170"/>
    </location>
</feature>
<proteinExistence type="predicted"/>
<dbReference type="SMART" id="SM00136">
    <property type="entry name" value="LamNT"/>
    <property type="match status" value="1"/>
</dbReference>
<dbReference type="FunFam" id="2.10.25.10:FF:000069">
    <property type="entry name" value="Laminin subunit alpha 1"/>
    <property type="match status" value="1"/>
</dbReference>
<dbReference type="FunFam" id="2.10.25.10:FF:000082">
    <property type="entry name" value="Laminin subunit alpha 1"/>
    <property type="match status" value="1"/>
</dbReference>
<feature type="domain" description="Laminin EGF-like" evidence="14">
    <location>
        <begin position="1186"/>
        <end position="1236"/>
    </location>
</feature>
<dbReference type="FunFam" id="2.10.25.10:FF:000083">
    <property type="entry name" value="Laminin subunit alpha"/>
    <property type="match status" value="1"/>
</dbReference>
<feature type="chain" id="PRO_5021497990" evidence="12">
    <location>
        <begin position="28"/>
        <end position="2308"/>
    </location>
</feature>
<feature type="domain" description="Laminin EGF-like" evidence="14">
    <location>
        <begin position="1047"/>
        <end position="1092"/>
    </location>
</feature>
<dbReference type="SMART" id="SM00180">
    <property type="entry name" value="EGF_Lam"/>
    <property type="match status" value="12"/>
</dbReference>
<feature type="disulfide bond" evidence="10">
    <location>
        <begin position="499"/>
        <end position="508"/>
    </location>
</feature>
<feature type="domain" description="Laminin EGF-like" evidence="14">
    <location>
        <begin position="1137"/>
        <end position="1185"/>
    </location>
</feature>
<dbReference type="InterPro" id="IPR050440">
    <property type="entry name" value="Laminin/Netrin_ECM"/>
</dbReference>
<dbReference type="GO" id="GO:0071711">
    <property type="term" value="P:basement membrane organization"/>
    <property type="evidence" value="ECO:0007669"/>
    <property type="project" value="UniProtKB-ARBA"/>
</dbReference>
<evidence type="ECO:0000313" key="17">
    <source>
        <dbReference type="Ensembl" id="ENSHHUP00000055508.1"/>
    </source>
</evidence>
<feature type="disulfide bond" evidence="10">
    <location>
        <begin position="1047"/>
        <end position="1059"/>
    </location>
</feature>
<dbReference type="InterPro" id="IPR000034">
    <property type="entry name" value="Laminin_IV"/>
</dbReference>
<dbReference type="Gene3D" id="2.10.25.10">
    <property type="entry name" value="Laminin"/>
    <property type="match status" value="9"/>
</dbReference>
<evidence type="ECO:0000256" key="3">
    <source>
        <dbReference type="ARBA" id="ARBA00022530"/>
    </source>
</evidence>
<reference evidence="17" key="2">
    <citation type="submission" date="2025-08" db="UniProtKB">
        <authorList>
            <consortium name="Ensembl"/>
        </authorList>
    </citation>
    <scope>IDENTIFICATION</scope>
</reference>
<dbReference type="GO" id="GO:0005604">
    <property type="term" value="C:basement membrane"/>
    <property type="evidence" value="ECO:0007669"/>
    <property type="project" value="UniProtKB-SubCell"/>
</dbReference>
<feature type="disulfide bond" evidence="10">
    <location>
        <begin position="1068"/>
        <end position="1077"/>
    </location>
</feature>
<dbReference type="Pfam" id="PF02210">
    <property type="entry name" value="Laminin_G_2"/>
    <property type="match status" value="1"/>
</dbReference>
<feature type="disulfide bond" evidence="10">
    <location>
        <begin position="479"/>
        <end position="491"/>
    </location>
</feature>
<dbReference type="InterPro" id="IPR008211">
    <property type="entry name" value="Laminin_N"/>
</dbReference>
<dbReference type="GO" id="GO:0009888">
    <property type="term" value="P:tissue development"/>
    <property type="evidence" value="ECO:0007669"/>
    <property type="project" value="TreeGrafter"/>
</dbReference>
<accession>A0A4W5P092</accession>
<evidence type="ECO:0000259" key="16">
    <source>
        <dbReference type="PROSITE" id="PS51117"/>
    </source>
</evidence>
<dbReference type="Pfam" id="PF00053">
    <property type="entry name" value="EGF_laminin"/>
    <property type="match status" value="13"/>
</dbReference>
<keyword evidence="5" id="KW-0677">Repeat</keyword>
<dbReference type="InterPro" id="IPR010307">
    <property type="entry name" value="Laminin_dom_II"/>
</dbReference>
<feature type="domain" description="Laminin G" evidence="13">
    <location>
        <begin position="1960"/>
        <end position="2154"/>
    </location>
</feature>
<feature type="disulfide bond" evidence="10">
    <location>
        <begin position="1186"/>
        <end position="1198"/>
    </location>
</feature>
<keyword evidence="3" id="KW-0272">Extracellular matrix</keyword>
<dbReference type="SMART" id="SM00282">
    <property type="entry name" value="LamG"/>
    <property type="match status" value="2"/>
</dbReference>
<feature type="domain" description="Laminin EGF-like" evidence="14">
    <location>
        <begin position="1516"/>
        <end position="1567"/>
    </location>
</feature>
<evidence type="ECO:0000259" key="13">
    <source>
        <dbReference type="PROSITE" id="PS50025"/>
    </source>
</evidence>
<feature type="domain" description="Laminin EGF-like" evidence="14">
    <location>
        <begin position="1469"/>
        <end position="1515"/>
    </location>
</feature>
<dbReference type="SMART" id="SM00181">
    <property type="entry name" value="EGF"/>
    <property type="match status" value="8"/>
</dbReference>
<protein>
    <submittedName>
        <fullName evidence="17">Laminin subunit alpha 3</fullName>
    </submittedName>
</protein>
<dbReference type="FunFam" id="2.10.25.10:FF:000011">
    <property type="entry name" value="Cadherin EGF LAG seven-pass G-type receptor"/>
    <property type="match status" value="1"/>
</dbReference>
<dbReference type="Pfam" id="PF00055">
    <property type="entry name" value="Laminin_N"/>
    <property type="match status" value="1"/>
</dbReference>
<dbReference type="Ensembl" id="ENSHHUT00000057434.1">
    <property type="protein sequence ID" value="ENSHHUP00000055508.1"/>
    <property type="gene ID" value="ENSHHUG00000033114.1"/>
</dbReference>
<feature type="disulfide bond" evidence="10">
    <location>
        <begin position="524"/>
        <end position="536"/>
    </location>
</feature>
<keyword evidence="8" id="KW-0325">Glycoprotein</keyword>
<keyword evidence="11" id="KW-0175">Coiled coil</keyword>
<dbReference type="FunFam" id="2.60.120.260:FF:000092">
    <property type="entry name" value="Laminin subunit alpha-3"/>
    <property type="match status" value="1"/>
</dbReference>
<dbReference type="PROSITE" id="PS50027">
    <property type="entry name" value="EGF_LAM_2"/>
    <property type="match status" value="8"/>
</dbReference>
<dbReference type="GO" id="GO:0007155">
    <property type="term" value="P:cell adhesion"/>
    <property type="evidence" value="ECO:0007669"/>
    <property type="project" value="InterPro"/>
</dbReference>
<dbReference type="SUPFAM" id="SSF49899">
    <property type="entry name" value="Concanavalin A-like lectins/glucanases"/>
    <property type="match status" value="2"/>
</dbReference>
<dbReference type="PROSITE" id="PS51117">
    <property type="entry name" value="LAMININ_NTER"/>
    <property type="match status" value="1"/>
</dbReference>
<keyword evidence="7 10" id="KW-1015">Disulfide bond</keyword>
<evidence type="ECO:0000256" key="4">
    <source>
        <dbReference type="ARBA" id="ARBA00022729"/>
    </source>
</evidence>
<dbReference type="SUPFAM" id="SSF57196">
    <property type="entry name" value="EGF/Laminin"/>
    <property type="match status" value="10"/>
</dbReference>
<keyword evidence="9 10" id="KW-0424">Laminin EGF-like domain</keyword>
<sequence>MARGMKGAHPAALLCTFTLLFWGDVYAQVSFNEITEFSLSPPYFNLAEGSRISATATCGQDETGRPRSDLYCKLVGGPTFGLPSQTIQGQYCDRCNSNEPNKAHPVSNAIDGTERWWQSPPLSRGPMYNEVNITLDLGQLFHVAYVLIKFANAPRPDLWVLERSLDHGKTYASWQYFAHSKRECIERFGKQPNGRIVRDDDQICTTEYSKTVPLENGEIVVSLVNGRPGSKNFSYSPVLRDFTKATNIRLHFLRTSTLLGHLISKAQRDPTVTRRYYYSIKDISVGGRCVCHGHAQVCGERNQGNPNWLQCECKHNTCGESCDRCCPGFNQKPWRAATTDSPNECQPCQCHSHATECYYDPEVEQRTASLDTFGSYNGGGVCIKCQHNTAGVNCELCADGFYRPHGVPPQSHSGCIPCRCDARTTAACEMGTGRCRCRAGFTGNNCELCADGYYGYPQCIRYPIYQPTTKSPAGHIVECLCDRRGSVLELCDASGRCLCREGVEGQRCDRCRPGHHTFPNCQTCQCSGEGSYDPMCNPVSGQCLCRPGVGSCGCLPNVDGTLCDTCKPLYWNLATENPSGCIGGCGQCFCKPNVNSHTCDTCKEGYYLLQKRNYFGCQGCQCDVGGAISRGCDEISGQCQCRKNIVGRTCNEPAPNYYFPSLHHLRYEVEDGITPNARPVRFGYNPKEFPEFSWRGYAIMSPAQVRPIVTVHVDEARQSLFRLVLRYANPSSQDSVTGSVTATYIRGSGQSKEVVFPPSSSPAYLTVPGDGFAELFSLTPGKWIIRLRAEGLLLDYLVLLPSDYYEAPILQEKITQPCTYTSNRDENCLLYKHVAMDRLSSVLGTQGQFSSRRRLHAQTHTHACTYAHTQTRSQTYFLLMFLNMCSSCVVFLQTEISFSARVEAPGRYVFVVHYCQPEHTTFPVEVRVEAGRIWTGSVNASFCPGVSCCRKVVIAERHIALDLPQQDVVISLKVPPGKTLTLDYILLVPDDSYTPDLLKEKPLDKSSDFTRQCEGQGFYIDPRTSSQFCQVSTHSLVAAYSDGALPCYCDKSGATGPTCNPVGGQCPCRPHVIGRQCTRCATGYYGFPYCKPCECGQRLCHEVTGQCICPPQTVKPACDVCESQTFSYHPLVGCEGCDCSPNGVRPNAGRDCDRDTGQCICKPRIGGRKCDRCAAGFYRFPECLPCSCNQGGVTTDVCHPDTGQCLCKRNVQGARCDACRDGSFHFDPSHPRGCISCFCFGANSQCQSTHKRRGKFVDMRGWRLERADQEEVASVLNPSSNTVVADVQELPGTTQLLHWVAPPSYLGDRVSSYGGYLTYQAKSFGIPSEGMSLLDRRPDVLLTGKEMALVHMAPKTPEPDRLHQGRVQLVEGNWRHAGTNRPVSREDLMVVLAGLVALRVRALYFTQSQRLSLGEVGLEEATDTGAGGPASTVEQCACSPLYRGDSCQKCATGYYRDGSGPYLGRCVPCSCNNLANECDERTGRCLNCQYNTAGDRCERCKEGYYGDAAQRSCRVCPCPFSVFAVGCREAAGGFQCVCKQGYTGDRCERCAPGYYGVPLTAGGSCRPCDCNGNGNNCDSRTGECDICAKTLINDLQRLDEELARIKTQLDSASISASSQDRLRKLENAIIETKEYEQLAAQLDGARTDLTKKVNAISQAAAKEDIVERAEKHAENLAKLAKELQDAVRDSSGRSDVRDAMDAIKAYKNITDAVNAAEKAAKEAKDAADKALKVSSQSMRNLLNTIPSLQDKISEVEELSSQLSPVTNISENIKRIKELIEQSRDAANRIVVPMKFSGEGHVELRPPRDMEDLKAYTALSLSLQRPVNPDIGRGDGTHMFVLYLGNKDSSKDYIGMVLRRNVLFCVYKLSGEEYEIKTDYITRSPSDPAFFDKVDLHRIYQDAQVILTKLFTSNDPDRPQTSSNLIIPEYLSTFNDRFISLYNFKKAVKINLETPCKRLPVVFDYFEGTGYAKVSTQGVMVSTLLLTQTISTRSENGLLLYIGNEVGYLFFLPGNIWCGKSAKGLLFYAATRGGSSHVALYLSKGRIRLSVDKSREIFNREKYNDGKWHSVIFRLDKKKFQLVVDGIRAQDGQRTSDEATSMELISPLYMGSAPDSLIKQLKHLPKRSVIGCVRNFKMNGTPMPEPTTNHGAGPCFDGQAQSGAYFSGRGAYVIINDSFVVGSSFEVVFDIRPRSLTGVLLHAGESSRPLRGPNTGHYLSLYIHRGEVSLPCTGLSGLVTLNLDSLLLSLFCLLYLTLPCAETSMHLTLPVTGSFEGCIQNMKINEDPVSFEKLSGVFGPVNLRECPAE</sequence>
<evidence type="ECO:0000256" key="2">
    <source>
        <dbReference type="ARBA" id="ARBA00022525"/>
    </source>
</evidence>
<feature type="disulfide bond" evidence="10">
    <location>
        <begin position="1488"/>
        <end position="1497"/>
    </location>
</feature>
<dbReference type="Proteomes" id="UP000314982">
    <property type="component" value="Unassembled WGS sequence"/>
</dbReference>
<dbReference type="FunFam" id="2.10.25.10:FF:000034">
    <property type="entry name" value="Laminin subunit alpha 3"/>
    <property type="match status" value="1"/>
</dbReference>
<keyword evidence="4 12" id="KW-0732">Signal</keyword>
<dbReference type="InterPro" id="IPR002049">
    <property type="entry name" value="LE_dom"/>
</dbReference>
<dbReference type="PROSITE" id="PS51115">
    <property type="entry name" value="LAMININ_IVA"/>
    <property type="match status" value="1"/>
</dbReference>
<feature type="disulfide bond" evidence="10">
    <location>
        <begin position="1538"/>
        <end position="1547"/>
    </location>
</feature>
<feature type="domain" description="Laminin N-terminal" evidence="16">
    <location>
        <begin position="35"/>
        <end position="288"/>
    </location>
</feature>
<dbReference type="Gene3D" id="2.60.120.260">
    <property type="entry name" value="Galactose-binding domain-like"/>
    <property type="match status" value="1"/>
</dbReference>
<evidence type="ECO:0000256" key="10">
    <source>
        <dbReference type="PROSITE-ProRule" id="PRU00460"/>
    </source>
</evidence>
<feature type="disulfide bond" evidence="10">
    <location>
        <begin position="1049"/>
        <end position="1066"/>
    </location>
</feature>
<feature type="signal peptide" evidence="12">
    <location>
        <begin position="1"/>
        <end position="27"/>
    </location>
</feature>
<feature type="coiled-coil region" evidence="11">
    <location>
        <begin position="1588"/>
        <end position="1615"/>
    </location>
</feature>
<dbReference type="FunFam" id="2.10.25.10:FF:000106">
    <property type="entry name" value="Heparan sulfate proteoglycan 2"/>
    <property type="match status" value="1"/>
</dbReference>
<feature type="disulfide bond" evidence="10">
    <location>
        <begin position="1188"/>
        <end position="1205"/>
    </location>
</feature>
<dbReference type="PANTHER" id="PTHR10574">
    <property type="entry name" value="NETRIN/LAMININ-RELATED"/>
    <property type="match status" value="1"/>
</dbReference>
<comment type="caution">
    <text evidence="10">Lacks conserved residue(s) required for the propagation of feature annotation.</text>
</comment>
<dbReference type="InterPro" id="IPR001791">
    <property type="entry name" value="Laminin_G"/>
</dbReference>
<evidence type="ECO:0000313" key="18">
    <source>
        <dbReference type="Proteomes" id="UP000314982"/>
    </source>
</evidence>
<dbReference type="PROSITE" id="PS01248">
    <property type="entry name" value="EGF_LAM_1"/>
    <property type="match status" value="4"/>
</dbReference>
<evidence type="ECO:0000256" key="8">
    <source>
        <dbReference type="ARBA" id="ARBA00023180"/>
    </source>
</evidence>
<evidence type="ECO:0000256" key="12">
    <source>
        <dbReference type="SAM" id="SignalP"/>
    </source>
</evidence>
<comment type="subcellular location">
    <subcellularLocation>
        <location evidence="1">Secreted</location>
        <location evidence="1">Extracellular space</location>
        <location evidence="1">Extracellular matrix</location>
        <location evidence="1">Basement membrane</location>
    </subcellularLocation>
</comment>
<feature type="domain" description="Laminin EGF-like" evidence="14">
    <location>
        <begin position="479"/>
        <end position="523"/>
    </location>
</feature>
<reference evidence="17" key="3">
    <citation type="submission" date="2025-09" db="UniProtKB">
        <authorList>
            <consortium name="Ensembl"/>
        </authorList>
    </citation>
    <scope>IDENTIFICATION</scope>
</reference>
<feature type="coiled-coil region" evidence="11">
    <location>
        <begin position="1659"/>
        <end position="1785"/>
    </location>
</feature>
<dbReference type="GeneTree" id="ENSGT00940000155638"/>
<evidence type="ECO:0000259" key="14">
    <source>
        <dbReference type="PROSITE" id="PS50027"/>
    </source>
</evidence>
<evidence type="ECO:0000256" key="11">
    <source>
        <dbReference type="SAM" id="Coils"/>
    </source>
</evidence>
<dbReference type="CDD" id="cd00110">
    <property type="entry name" value="LamG"/>
    <property type="match status" value="2"/>
</dbReference>
<feature type="domain" description="Laminin IV type A" evidence="15">
    <location>
        <begin position="1257"/>
        <end position="1435"/>
    </location>
</feature>
<dbReference type="STRING" id="62062.ENSHHUP00000055508"/>
<dbReference type="GO" id="GO:0005576">
    <property type="term" value="C:extracellular region"/>
    <property type="evidence" value="ECO:0007669"/>
    <property type="project" value="UniProtKB-ARBA"/>
</dbReference>
<dbReference type="Pfam" id="PF06009">
    <property type="entry name" value="Laminin_II"/>
    <property type="match status" value="1"/>
</dbReference>
<dbReference type="GO" id="GO:0009887">
    <property type="term" value="P:animal organ morphogenesis"/>
    <property type="evidence" value="ECO:0007669"/>
    <property type="project" value="TreeGrafter"/>
</dbReference>
<feature type="domain" description="Laminin EGF-like" evidence="14">
    <location>
        <begin position="524"/>
        <end position="583"/>
    </location>
</feature>